<keyword evidence="2" id="KW-1185">Reference proteome</keyword>
<dbReference type="EMBL" id="JACHVQ010000001">
    <property type="protein sequence ID" value="MBB2890238.1"/>
    <property type="molecule type" value="Genomic_DNA"/>
</dbReference>
<dbReference type="AlphaFoldDB" id="A0A839MXW4"/>
<dbReference type="GO" id="GO:0005198">
    <property type="term" value="F:structural molecule activity"/>
    <property type="evidence" value="ECO:0007669"/>
    <property type="project" value="InterPro"/>
</dbReference>
<comment type="caution">
    <text evidence="1">The sequence shown here is derived from an EMBL/GenBank/DDBJ whole genome shotgun (WGS) entry which is preliminary data.</text>
</comment>
<sequence length="147" mass="16371">MSTQPRVDPFRDFNFRLEIDNLPVAAFSEVSGLSSDGDTVDYRTGVDIPLTARKLPGLRKFGPVTLKRGMVNDSSLWDWYRNIATGSADRRNGSVILMDEARNDVLRWNLEAAWPNKIEGPTLNATGTEVAFESVELIVEDITLEVA</sequence>
<proteinExistence type="predicted"/>
<evidence type="ECO:0000313" key="2">
    <source>
        <dbReference type="Proteomes" id="UP000559182"/>
    </source>
</evidence>
<evidence type="ECO:0000313" key="1">
    <source>
        <dbReference type="EMBL" id="MBB2890238.1"/>
    </source>
</evidence>
<accession>A0A839MXW4</accession>
<gene>
    <name evidence="1" type="ORF">FHU39_000222</name>
</gene>
<dbReference type="NCBIfam" id="TIGR02241">
    <property type="entry name" value="conserved hypothetical phage tail region protein"/>
    <property type="match status" value="1"/>
</dbReference>
<name>A0A839MXW4_9MICO</name>
<dbReference type="PANTHER" id="PTHR38009">
    <property type="entry name" value="CONSERVED HYPOTHETICAL PHAGE TAIL PROTEIN"/>
    <property type="match status" value="1"/>
</dbReference>
<dbReference type="InterPro" id="IPR011747">
    <property type="entry name" value="CHP02241"/>
</dbReference>
<dbReference type="Pfam" id="PF06841">
    <property type="entry name" value="Phage_T4_gp19"/>
    <property type="match status" value="1"/>
</dbReference>
<dbReference type="PANTHER" id="PTHR38009:SF1">
    <property type="entry name" value="CONSERVED HYPOTHETICAL PHAGE TAIL PROTEIN"/>
    <property type="match status" value="1"/>
</dbReference>
<reference evidence="1 2" key="1">
    <citation type="submission" date="2020-08" db="EMBL/GenBank/DDBJ databases">
        <title>Sequencing the genomes of 1000 actinobacteria strains.</title>
        <authorList>
            <person name="Klenk H.-P."/>
        </authorList>
    </citation>
    <scope>NUCLEOTIDE SEQUENCE [LARGE SCALE GENOMIC DNA]</scope>
    <source>
        <strain evidence="1 2">DSM 105369</strain>
    </source>
</reference>
<organism evidence="1 2">
    <name type="scientific">Flexivirga oryzae</name>
    <dbReference type="NCBI Taxonomy" id="1794944"/>
    <lineage>
        <taxon>Bacteria</taxon>
        <taxon>Bacillati</taxon>
        <taxon>Actinomycetota</taxon>
        <taxon>Actinomycetes</taxon>
        <taxon>Micrococcales</taxon>
        <taxon>Dermacoccaceae</taxon>
        <taxon>Flexivirga</taxon>
    </lineage>
</organism>
<protein>
    <submittedName>
        <fullName evidence="1">Phage tail-like protein</fullName>
    </submittedName>
</protein>
<dbReference type="RefSeq" id="WP_183318181.1">
    <property type="nucleotide sequence ID" value="NZ_JACHVQ010000001.1"/>
</dbReference>
<dbReference type="InterPro" id="IPR010667">
    <property type="entry name" value="Phage_T4_Gp19"/>
</dbReference>
<dbReference type="Proteomes" id="UP000559182">
    <property type="component" value="Unassembled WGS sequence"/>
</dbReference>